<dbReference type="CDD" id="cd07067">
    <property type="entry name" value="HP_PGM_like"/>
    <property type="match status" value="1"/>
</dbReference>
<dbReference type="InterPro" id="IPR050275">
    <property type="entry name" value="PGM_Phosphatase"/>
</dbReference>
<proteinExistence type="predicted"/>
<dbReference type="InterPro" id="IPR029033">
    <property type="entry name" value="His_PPase_superfam"/>
</dbReference>
<reference evidence="2" key="1">
    <citation type="journal article" date="2020" name="mSystems">
        <title>Genome- and Community-Level Interaction Insights into Carbon Utilization and Element Cycling Functions of Hydrothermarchaeota in Hydrothermal Sediment.</title>
        <authorList>
            <person name="Zhou Z."/>
            <person name="Liu Y."/>
            <person name="Xu W."/>
            <person name="Pan J."/>
            <person name="Luo Z.H."/>
            <person name="Li M."/>
        </authorList>
    </citation>
    <scope>NUCLEOTIDE SEQUENCE [LARGE SCALE GENOMIC DNA]</scope>
    <source>
        <strain evidence="2">SpSt-102</strain>
    </source>
</reference>
<protein>
    <submittedName>
        <fullName evidence="2">Histidine phosphatase family protein</fullName>
    </submittedName>
</protein>
<sequence length="240" mass="28221">MSKIVVYLIRHAEAEGNFIRRFHGITDSNVTEKGKLQAQKLAERLKNVHFDVIYSSPLKRAFYTASKIAEGRNINIIVREDLIEINGGDWEDRCWDELPLLYPVEYEIWEKMPHKHCMPNGESMYELYVRAKSAFEDIVKSNIGKTICIVTHGTLIRALLTYIKGCEFEKLNEIFWQDNTAINIIEYKDGKYHLVVEGDWSHLGNELSTIAYQDWWQQFLKERGIEKQDLTIIERRESYE</sequence>
<dbReference type="EMBL" id="DRUZ01000124">
    <property type="protein sequence ID" value="HHS02929.1"/>
    <property type="molecule type" value="Genomic_DNA"/>
</dbReference>
<dbReference type="PANTHER" id="PTHR48100:SF1">
    <property type="entry name" value="HISTIDINE PHOSPHATASE FAMILY PROTEIN-RELATED"/>
    <property type="match status" value="1"/>
</dbReference>
<name>A0A7C5V3S3_9FIRM</name>
<dbReference type="SMART" id="SM00855">
    <property type="entry name" value="PGAM"/>
    <property type="match status" value="1"/>
</dbReference>
<gene>
    <name evidence="2" type="ORF">ENL71_10805</name>
</gene>
<dbReference type="AlphaFoldDB" id="A0A7C5V3S3"/>
<dbReference type="SUPFAM" id="SSF53254">
    <property type="entry name" value="Phosphoglycerate mutase-like"/>
    <property type="match status" value="1"/>
</dbReference>
<dbReference type="Pfam" id="PF00300">
    <property type="entry name" value="His_Phos_1"/>
    <property type="match status" value="1"/>
</dbReference>
<feature type="binding site" evidence="1">
    <location>
        <begin position="10"/>
        <end position="17"/>
    </location>
    <ligand>
        <name>substrate</name>
    </ligand>
</feature>
<feature type="binding site" evidence="1">
    <location>
        <position position="60"/>
    </location>
    <ligand>
        <name>substrate</name>
    </ligand>
</feature>
<comment type="caution">
    <text evidence="2">The sequence shown here is derived from an EMBL/GenBank/DDBJ whole genome shotgun (WGS) entry which is preliminary data.</text>
</comment>
<organism evidence="2">
    <name type="scientific">Caldicellulosiruptor owensensis</name>
    <dbReference type="NCBI Taxonomy" id="55205"/>
    <lineage>
        <taxon>Bacteria</taxon>
        <taxon>Bacillati</taxon>
        <taxon>Bacillota</taxon>
        <taxon>Bacillota incertae sedis</taxon>
        <taxon>Caldicellulosiruptorales</taxon>
        <taxon>Caldicellulosiruptoraceae</taxon>
        <taxon>Caldicellulosiruptor</taxon>
    </lineage>
</organism>
<dbReference type="GO" id="GO:0016791">
    <property type="term" value="F:phosphatase activity"/>
    <property type="evidence" value="ECO:0007669"/>
    <property type="project" value="TreeGrafter"/>
</dbReference>
<dbReference type="Gene3D" id="3.40.50.1240">
    <property type="entry name" value="Phosphoglycerate mutase-like"/>
    <property type="match status" value="1"/>
</dbReference>
<evidence type="ECO:0000256" key="1">
    <source>
        <dbReference type="PIRSR" id="PIRSR613078-2"/>
    </source>
</evidence>
<dbReference type="PANTHER" id="PTHR48100">
    <property type="entry name" value="BROAD-SPECIFICITY PHOSPHATASE YOR283W-RELATED"/>
    <property type="match status" value="1"/>
</dbReference>
<evidence type="ECO:0000313" key="2">
    <source>
        <dbReference type="EMBL" id="HHS02929.1"/>
    </source>
</evidence>
<accession>A0A7C5V3S3</accession>
<dbReference type="GO" id="GO:0005737">
    <property type="term" value="C:cytoplasm"/>
    <property type="evidence" value="ECO:0007669"/>
    <property type="project" value="TreeGrafter"/>
</dbReference>
<dbReference type="InterPro" id="IPR013078">
    <property type="entry name" value="His_Pase_superF_clade-1"/>
</dbReference>